<accession>W9X2F5</accession>
<evidence type="ECO:0000313" key="2">
    <source>
        <dbReference type="EMBL" id="EXJ74662.1"/>
    </source>
</evidence>
<proteinExistence type="predicted"/>
<dbReference type="Proteomes" id="UP000019471">
    <property type="component" value="Unassembled WGS sequence"/>
</dbReference>
<dbReference type="AlphaFoldDB" id="W9X2F5"/>
<name>W9X2F5_9EURO</name>
<gene>
    <name evidence="2" type="ORF">A1O5_01355</name>
</gene>
<feature type="region of interest" description="Disordered" evidence="1">
    <location>
        <begin position="202"/>
        <end position="226"/>
    </location>
</feature>
<feature type="region of interest" description="Disordered" evidence="1">
    <location>
        <begin position="72"/>
        <end position="97"/>
    </location>
</feature>
<comment type="caution">
    <text evidence="2">The sequence shown here is derived from an EMBL/GenBank/DDBJ whole genome shotgun (WGS) entry which is preliminary data.</text>
</comment>
<feature type="region of interest" description="Disordered" evidence="1">
    <location>
        <begin position="1"/>
        <end position="29"/>
    </location>
</feature>
<dbReference type="GeneID" id="19186091"/>
<sequence length="226" mass="24613">MPPNKKRNHRNKAATQGQTQSAQAPKTVPCPRCGEGIIVPKACKHGKKLINCQGTGCTTAHIDEHNANCRPAAPSRPSNMPERMPGTSSGTAAGLREPEPIPVKSYLPASSTPDAPVYGPWVTGPPNGRLADLLKTFSSTHTVAMGHLSEQLTRLRAHRGKLPRYIQGMPIDEWFNRLEEGSTLQVNEWTEKLRDLVEGKKTAEEIGYDDDEGDDEGDACPTPEED</sequence>
<feature type="compositionally biased region" description="Acidic residues" evidence="1">
    <location>
        <begin position="206"/>
        <end position="226"/>
    </location>
</feature>
<keyword evidence="3" id="KW-1185">Reference proteome</keyword>
<organism evidence="2 3">
    <name type="scientific">Cladophialophora psammophila CBS 110553</name>
    <dbReference type="NCBI Taxonomy" id="1182543"/>
    <lineage>
        <taxon>Eukaryota</taxon>
        <taxon>Fungi</taxon>
        <taxon>Dikarya</taxon>
        <taxon>Ascomycota</taxon>
        <taxon>Pezizomycotina</taxon>
        <taxon>Eurotiomycetes</taxon>
        <taxon>Chaetothyriomycetidae</taxon>
        <taxon>Chaetothyriales</taxon>
        <taxon>Herpotrichiellaceae</taxon>
        <taxon>Cladophialophora</taxon>
    </lineage>
</organism>
<feature type="compositionally biased region" description="Basic residues" evidence="1">
    <location>
        <begin position="1"/>
        <end position="12"/>
    </location>
</feature>
<dbReference type="OrthoDB" id="4158433at2759"/>
<dbReference type="RefSeq" id="XP_007740164.1">
    <property type="nucleotide sequence ID" value="XM_007741974.1"/>
</dbReference>
<feature type="compositionally biased region" description="Low complexity" evidence="1">
    <location>
        <begin position="13"/>
        <end position="24"/>
    </location>
</feature>
<evidence type="ECO:0000313" key="3">
    <source>
        <dbReference type="Proteomes" id="UP000019471"/>
    </source>
</evidence>
<evidence type="ECO:0000256" key="1">
    <source>
        <dbReference type="SAM" id="MobiDB-lite"/>
    </source>
</evidence>
<dbReference type="HOGENOM" id="CLU_1402284_0_0_1"/>
<reference evidence="2 3" key="1">
    <citation type="submission" date="2013-03" db="EMBL/GenBank/DDBJ databases">
        <title>The Genome Sequence of Cladophialophora psammophila CBS 110553.</title>
        <authorList>
            <consortium name="The Broad Institute Genomics Platform"/>
            <person name="Cuomo C."/>
            <person name="de Hoog S."/>
            <person name="Gorbushina A."/>
            <person name="Walker B."/>
            <person name="Young S.K."/>
            <person name="Zeng Q."/>
            <person name="Gargeya S."/>
            <person name="Fitzgerald M."/>
            <person name="Haas B."/>
            <person name="Abouelleil A."/>
            <person name="Allen A.W."/>
            <person name="Alvarado L."/>
            <person name="Arachchi H.M."/>
            <person name="Berlin A.M."/>
            <person name="Chapman S.B."/>
            <person name="Gainer-Dewar J."/>
            <person name="Goldberg J."/>
            <person name="Griggs A."/>
            <person name="Gujja S."/>
            <person name="Hansen M."/>
            <person name="Howarth C."/>
            <person name="Imamovic A."/>
            <person name="Ireland A."/>
            <person name="Larimer J."/>
            <person name="McCowan C."/>
            <person name="Murphy C."/>
            <person name="Pearson M."/>
            <person name="Poon T.W."/>
            <person name="Priest M."/>
            <person name="Roberts A."/>
            <person name="Saif S."/>
            <person name="Shea T."/>
            <person name="Sisk P."/>
            <person name="Sykes S."/>
            <person name="Wortman J."/>
            <person name="Nusbaum C."/>
            <person name="Birren B."/>
        </authorList>
    </citation>
    <scope>NUCLEOTIDE SEQUENCE [LARGE SCALE GENOMIC DNA]</scope>
    <source>
        <strain evidence="2 3">CBS 110553</strain>
    </source>
</reference>
<protein>
    <submittedName>
        <fullName evidence="2">Uncharacterized protein</fullName>
    </submittedName>
</protein>
<dbReference type="EMBL" id="AMGX01000002">
    <property type="protein sequence ID" value="EXJ74662.1"/>
    <property type="molecule type" value="Genomic_DNA"/>
</dbReference>